<dbReference type="GO" id="GO:0005829">
    <property type="term" value="C:cytosol"/>
    <property type="evidence" value="ECO:0007669"/>
    <property type="project" value="TreeGrafter"/>
</dbReference>
<reference evidence="2 3" key="1">
    <citation type="submission" date="2019-05" db="EMBL/GenBank/DDBJ databases">
        <authorList>
            <person name="Qu J.-H."/>
        </authorList>
    </citation>
    <scope>NUCLEOTIDE SEQUENCE [LARGE SCALE GENOMIC DNA]</scope>
    <source>
        <strain evidence="2 3">T17</strain>
    </source>
</reference>
<protein>
    <submittedName>
        <fullName evidence="2">NAD(P)H-dependent oxidoreductase</fullName>
    </submittedName>
</protein>
<dbReference type="Pfam" id="PF03358">
    <property type="entry name" value="FMN_red"/>
    <property type="match status" value="1"/>
</dbReference>
<dbReference type="InterPro" id="IPR005025">
    <property type="entry name" value="FMN_Rdtase-like_dom"/>
</dbReference>
<dbReference type="AlphaFoldDB" id="A0A5R9L414"/>
<dbReference type="GO" id="GO:0010181">
    <property type="term" value="F:FMN binding"/>
    <property type="evidence" value="ECO:0007669"/>
    <property type="project" value="TreeGrafter"/>
</dbReference>
<dbReference type="SUPFAM" id="SSF52218">
    <property type="entry name" value="Flavoproteins"/>
    <property type="match status" value="1"/>
</dbReference>
<evidence type="ECO:0000259" key="1">
    <source>
        <dbReference type="Pfam" id="PF03358"/>
    </source>
</evidence>
<dbReference type="InterPro" id="IPR029039">
    <property type="entry name" value="Flavoprotein-like_sf"/>
</dbReference>
<dbReference type="EMBL" id="VCEJ01000002">
    <property type="protein sequence ID" value="TLV03010.1"/>
    <property type="molecule type" value="Genomic_DNA"/>
</dbReference>
<dbReference type="PANTHER" id="PTHR30543">
    <property type="entry name" value="CHROMATE REDUCTASE"/>
    <property type="match status" value="1"/>
</dbReference>
<proteinExistence type="predicted"/>
<dbReference type="PANTHER" id="PTHR30543:SF21">
    <property type="entry name" value="NAD(P)H-DEPENDENT FMN REDUCTASE LOT6"/>
    <property type="match status" value="1"/>
</dbReference>
<organism evidence="2 3">
    <name type="scientific">Dyadobacter luticola</name>
    <dbReference type="NCBI Taxonomy" id="1979387"/>
    <lineage>
        <taxon>Bacteria</taxon>
        <taxon>Pseudomonadati</taxon>
        <taxon>Bacteroidota</taxon>
        <taxon>Cytophagia</taxon>
        <taxon>Cytophagales</taxon>
        <taxon>Spirosomataceae</taxon>
        <taxon>Dyadobacter</taxon>
    </lineage>
</organism>
<dbReference type="InterPro" id="IPR050712">
    <property type="entry name" value="NAD(P)H-dep_reductase"/>
</dbReference>
<dbReference type="Proteomes" id="UP000306402">
    <property type="component" value="Unassembled WGS sequence"/>
</dbReference>
<evidence type="ECO:0000313" key="2">
    <source>
        <dbReference type="EMBL" id="TLV03010.1"/>
    </source>
</evidence>
<dbReference type="RefSeq" id="WP_138364217.1">
    <property type="nucleotide sequence ID" value="NZ_VCEJ01000002.1"/>
</dbReference>
<feature type="domain" description="NADPH-dependent FMN reductase-like" evidence="1">
    <location>
        <begin position="5"/>
        <end position="144"/>
    </location>
</feature>
<accession>A0A5R9L414</accession>
<evidence type="ECO:0000313" key="3">
    <source>
        <dbReference type="Proteomes" id="UP000306402"/>
    </source>
</evidence>
<name>A0A5R9L414_9BACT</name>
<comment type="caution">
    <text evidence="2">The sequence shown here is derived from an EMBL/GenBank/DDBJ whole genome shotgun (WGS) entry which is preliminary data.</text>
</comment>
<dbReference type="Gene3D" id="3.40.50.360">
    <property type="match status" value="1"/>
</dbReference>
<dbReference type="OrthoDB" id="9812295at2"/>
<dbReference type="GO" id="GO:0016491">
    <property type="term" value="F:oxidoreductase activity"/>
    <property type="evidence" value="ECO:0007669"/>
    <property type="project" value="InterPro"/>
</dbReference>
<keyword evidence="3" id="KW-1185">Reference proteome</keyword>
<sequence length="179" mass="19204">MNSIHILGISGSLRADSTNTIILNSFQEHLPRHVTFEIFQGLGEFPHFSPELQDTEPVTRFKNAIQQASGVIICTPEYAFGVPGTLKNALDWTVGTGDLNDKPLAVISASPLNSGGDKALASILLTLTALGAKRNEHSALSIPNIKQKIRDGKVTDSETISLLKAQAENLMELISSVQG</sequence>
<gene>
    <name evidence="2" type="ORF">FEN17_05200</name>
</gene>